<dbReference type="SUPFAM" id="SSF53098">
    <property type="entry name" value="Ribonuclease H-like"/>
    <property type="match status" value="1"/>
</dbReference>
<proteinExistence type="predicted"/>
<name>A0A3M6UDE6_POCDA</name>
<accession>A0A3M6UDE6</accession>
<evidence type="ECO:0000313" key="2">
    <source>
        <dbReference type="Proteomes" id="UP000275408"/>
    </source>
</evidence>
<dbReference type="AlphaFoldDB" id="A0A3M6UDE6"/>
<dbReference type="InterPro" id="IPR036397">
    <property type="entry name" value="RNaseH_sf"/>
</dbReference>
<dbReference type="Proteomes" id="UP000275408">
    <property type="component" value="Unassembled WGS sequence"/>
</dbReference>
<comment type="caution">
    <text evidence="1">The sequence shown here is derived from an EMBL/GenBank/DDBJ whole genome shotgun (WGS) entry which is preliminary data.</text>
</comment>
<dbReference type="GO" id="GO:0003676">
    <property type="term" value="F:nucleic acid binding"/>
    <property type="evidence" value="ECO:0007669"/>
    <property type="project" value="InterPro"/>
</dbReference>
<reference evidence="1 2" key="1">
    <citation type="journal article" date="2018" name="Sci. Rep.">
        <title>Comparative analysis of the Pocillopora damicornis genome highlights role of immune system in coral evolution.</title>
        <authorList>
            <person name="Cunning R."/>
            <person name="Bay R.A."/>
            <person name="Gillette P."/>
            <person name="Baker A.C."/>
            <person name="Traylor-Knowles N."/>
        </authorList>
    </citation>
    <scope>NUCLEOTIDE SEQUENCE [LARGE SCALE GENOMIC DNA]</scope>
    <source>
        <strain evidence="1">RSMAS</strain>
        <tissue evidence="1">Whole animal</tissue>
    </source>
</reference>
<keyword evidence="2" id="KW-1185">Reference proteome</keyword>
<evidence type="ECO:0008006" key="3">
    <source>
        <dbReference type="Google" id="ProtNLM"/>
    </source>
</evidence>
<sequence length="308" mass="34881">MKKTFKRTTENIQESNIALKAFGRDWPQRRSWLKKLNRLADLFACPKAYPETNFNVGSPNAVHQADLLFLPYDRLLRGKKTVVDVTIRFKAAEPLTSKDSTEVSRAFQTIYKRGPSRCPKVLQVDPGREFTGDVTREVAEHDVRIRRGNVNFHRDQGTGKRSTEWVKGLPEVGSALNNEVTILTGKKPVDAIKEKVVDAKDPSNPGKSIQETSKEMNNEKIVNRVNPTDNEDAVTKKYVDEKTKQNKTTKKTETIDLFSFLSKYAPKVSSSMHSSKKKQRAGITQATTQTVNYIILKTIALLRMINQD</sequence>
<dbReference type="Gene3D" id="3.30.420.10">
    <property type="entry name" value="Ribonuclease H-like superfamily/Ribonuclease H"/>
    <property type="match status" value="1"/>
</dbReference>
<gene>
    <name evidence="1" type="ORF">pdam_00017725</name>
</gene>
<organism evidence="1 2">
    <name type="scientific">Pocillopora damicornis</name>
    <name type="common">Cauliflower coral</name>
    <name type="synonym">Millepora damicornis</name>
    <dbReference type="NCBI Taxonomy" id="46731"/>
    <lineage>
        <taxon>Eukaryota</taxon>
        <taxon>Metazoa</taxon>
        <taxon>Cnidaria</taxon>
        <taxon>Anthozoa</taxon>
        <taxon>Hexacorallia</taxon>
        <taxon>Scleractinia</taxon>
        <taxon>Astrocoeniina</taxon>
        <taxon>Pocilloporidae</taxon>
        <taxon>Pocillopora</taxon>
    </lineage>
</organism>
<dbReference type="EMBL" id="RCHS01001748">
    <property type="protein sequence ID" value="RMX51589.1"/>
    <property type="molecule type" value="Genomic_DNA"/>
</dbReference>
<evidence type="ECO:0000313" key="1">
    <source>
        <dbReference type="EMBL" id="RMX51589.1"/>
    </source>
</evidence>
<protein>
    <recommendedName>
        <fullName evidence="3">Integrase catalytic domain-containing protein</fullName>
    </recommendedName>
</protein>
<dbReference type="InterPro" id="IPR012337">
    <property type="entry name" value="RNaseH-like_sf"/>
</dbReference>